<dbReference type="AlphaFoldDB" id="A0A3G2R939"/>
<keyword evidence="2" id="KW-1185">Reference proteome</keyword>
<dbReference type="KEGG" id="bacg:D2962_16355"/>
<name>A0A3G2R939_9FIRM</name>
<sequence>MSILDNDLIKANAMELWFDDDKFYVLLSDGREIGVPLDWFPKLKKANDNQRSKWRLIGNGIGIHWEDLDEDISVEGLLIGRKAKH</sequence>
<evidence type="ECO:0000313" key="1">
    <source>
        <dbReference type="EMBL" id="AYO31956.1"/>
    </source>
</evidence>
<protein>
    <submittedName>
        <fullName evidence="1">DUF2442 domain-containing protein</fullName>
    </submittedName>
</protein>
<dbReference type="Proteomes" id="UP000280960">
    <property type="component" value="Chromosome"/>
</dbReference>
<dbReference type="RefSeq" id="WP_122015591.1">
    <property type="nucleotide sequence ID" value="NZ_CP033169.1"/>
</dbReference>
<accession>A0A3G2R939</accession>
<proteinExistence type="predicted"/>
<organism evidence="1 2">
    <name type="scientific">Biomaibacter acetigenes</name>
    <dbReference type="NCBI Taxonomy" id="2316383"/>
    <lineage>
        <taxon>Bacteria</taxon>
        <taxon>Bacillati</taxon>
        <taxon>Bacillota</taxon>
        <taxon>Clostridia</taxon>
        <taxon>Thermosediminibacterales</taxon>
        <taxon>Tepidanaerobacteraceae</taxon>
        <taxon>Biomaibacter</taxon>
    </lineage>
</organism>
<gene>
    <name evidence="1" type="ORF">D2962_16355</name>
</gene>
<evidence type="ECO:0000313" key="2">
    <source>
        <dbReference type="Proteomes" id="UP000280960"/>
    </source>
</evidence>
<dbReference type="EMBL" id="CP033169">
    <property type="protein sequence ID" value="AYO31956.1"/>
    <property type="molecule type" value="Genomic_DNA"/>
</dbReference>
<reference evidence="1 2" key="1">
    <citation type="submission" date="2018-10" db="EMBL/GenBank/DDBJ databases">
        <authorList>
            <person name="Zhang X."/>
        </authorList>
    </citation>
    <scope>NUCLEOTIDE SEQUENCE [LARGE SCALE GENOMIC DNA]</scope>
    <source>
        <strain evidence="1 2">SK-G1</strain>
    </source>
</reference>
<dbReference type="InterPro" id="IPR018841">
    <property type="entry name" value="DUF2442"/>
</dbReference>
<dbReference type="Pfam" id="PF10387">
    <property type="entry name" value="DUF2442"/>
    <property type="match status" value="1"/>
</dbReference>
<dbReference type="Gene3D" id="3.30.2020.40">
    <property type="entry name" value="Uncharacterised protein PF10387, DUF2442"/>
    <property type="match status" value="1"/>
</dbReference>